<gene>
    <name evidence="2" type="ORF">QBC46DRAFT_380088</name>
</gene>
<dbReference type="AlphaFoldDB" id="A0AAN6NCA1"/>
<feature type="compositionally biased region" description="Polar residues" evidence="1">
    <location>
        <begin position="69"/>
        <end position="79"/>
    </location>
</feature>
<dbReference type="EMBL" id="MU853774">
    <property type="protein sequence ID" value="KAK3942389.1"/>
    <property type="molecule type" value="Genomic_DNA"/>
</dbReference>
<evidence type="ECO:0000313" key="3">
    <source>
        <dbReference type="Proteomes" id="UP001303473"/>
    </source>
</evidence>
<feature type="region of interest" description="Disordered" evidence="1">
    <location>
        <begin position="386"/>
        <end position="423"/>
    </location>
</feature>
<protein>
    <submittedName>
        <fullName evidence="2">Uncharacterized protein</fullName>
    </submittedName>
</protein>
<feature type="region of interest" description="Disordered" evidence="1">
    <location>
        <begin position="193"/>
        <end position="236"/>
    </location>
</feature>
<keyword evidence="3" id="KW-1185">Reference proteome</keyword>
<feature type="region of interest" description="Disordered" evidence="1">
    <location>
        <begin position="60"/>
        <end position="151"/>
    </location>
</feature>
<comment type="caution">
    <text evidence="2">The sequence shown here is derived from an EMBL/GenBank/DDBJ whole genome shotgun (WGS) entry which is preliminary data.</text>
</comment>
<feature type="compositionally biased region" description="Polar residues" evidence="1">
    <location>
        <begin position="221"/>
        <end position="236"/>
    </location>
</feature>
<dbReference type="Proteomes" id="UP001303473">
    <property type="component" value="Unassembled WGS sequence"/>
</dbReference>
<organism evidence="2 3">
    <name type="scientific">Diplogelasinospora grovesii</name>
    <dbReference type="NCBI Taxonomy" id="303347"/>
    <lineage>
        <taxon>Eukaryota</taxon>
        <taxon>Fungi</taxon>
        <taxon>Dikarya</taxon>
        <taxon>Ascomycota</taxon>
        <taxon>Pezizomycotina</taxon>
        <taxon>Sordariomycetes</taxon>
        <taxon>Sordariomycetidae</taxon>
        <taxon>Sordariales</taxon>
        <taxon>Diplogelasinosporaceae</taxon>
        <taxon>Diplogelasinospora</taxon>
    </lineage>
</organism>
<accession>A0AAN6NCA1</accession>
<feature type="compositionally biased region" description="Polar residues" evidence="1">
    <location>
        <begin position="199"/>
        <end position="209"/>
    </location>
</feature>
<evidence type="ECO:0000256" key="1">
    <source>
        <dbReference type="SAM" id="MobiDB-lite"/>
    </source>
</evidence>
<feature type="compositionally biased region" description="Polar residues" evidence="1">
    <location>
        <begin position="118"/>
        <end position="140"/>
    </location>
</feature>
<sequence length="741" mass="81123">MMPPAQGQGRLGLTAVDEAAAVPFSALFDHSFDLATVEATAQLADKSIFVTSTGRRFRFESIPGDNADENANTSSNTPAHAQHVSAYPPMANTQYPIAPRSFPPSDGGSPIKRRPASHASSHTHYSPSDQQSVRGSGQKRSSVEPKIPTHHVTTMMSHLNINRFSASPMYGESDGGVQAAETLMDLHYTRPSYEHDQQTRSPTINTNIPPTLASPGANGPLDQTQQRPTHSSSSNRIAQFDYPNYMAQAQIQTPPRQSAGYPSLLEFASPLTPSPLTPTPASPPVTHGFATTQGYYTTAQGRIAQGRSAQGYYSTAEAYTAQGYYSPQDYEGSRGYESASGYGTSPPAGTGNYQQPYYDVNRVHTTRSHFDTETPVIVAPEPRGHLASISNQSDSSSSGRDNVLPGEDMLFDGPVKSSQSLASPDFQDGQIKVFRNTISNDLRFYCKVGYNTETYRVKANNAELVPVYAYDPRFPNVVHIRDKDDCKNGGNSYNQAAPGNGQPSGAYQFYSLKEMCDFQARLTGEKVVLDIASVKLVRLGRASSSKGSDTYSSVRLQIWHEAEAGEGVPRRGPQSDVASFVTAGTALSGPLRDRLVASSSRLIIYLGRLGEYITVFITDDIEVKAEGQTMVKLKPRKAGSFSKKGSGSRWPGVKAHIEPRRGSEMAGLDISGQALNIDIESTFDLYKTFEIDFENSPSQDNFIRKWDEVINERRAQRKKLDRIQEEMEHATFSGRKAREIW</sequence>
<name>A0AAN6NCA1_9PEZI</name>
<evidence type="ECO:0000313" key="2">
    <source>
        <dbReference type="EMBL" id="KAK3942389.1"/>
    </source>
</evidence>
<feature type="compositionally biased region" description="Low complexity" evidence="1">
    <location>
        <begin position="388"/>
        <end position="398"/>
    </location>
</feature>
<proteinExistence type="predicted"/>
<reference evidence="3" key="1">
    <citation type="journal article" date="2023" name="Mol. Phylogenet. Evol.">
        <title>Genome-scale phylogeny and comparative genomics of the fungal order Sordariales.</title>
        <authorList>
            <person name="Hensen N."/>
            <person name="Bonometti L."/>
            <person name="Westerberg I."/>
            <person name="Brannstrom I.O."/>
            <person name="Guillou S."/>
            <person name="Cros-Aarteil S."/>
            <person name="Calhoun S."/>
            <person name="Haridas S."/>
            <person name="Kuo A."/>
            <person name="Mondo S."/>
            <person name="Pangilinan J."/>
            <person name="Riley R."/>
            <person name="LaButti K."/>
            <person name="Andreopoulos B."/>
            <person name="Lipzen A."/>
            <person name="Chen C."/>
            <person name="Yan M."/>
            <person name="Daum C."/>
            <person name="Ng V."/>
            <person name="Clum A."/>
            <person name="Steindorff A."/>
            <person name="Ohm R.A."/>
            <person name="Martin F."/>
            <person name="Silar P."/>
            <person name="Natvig D.O."/>
            <person name="Lalanne C."/>
            <person name="Gautier V."/>
            <person name="Ament-Velasquez S.L."/>
            <person name="Kruys A."/>
            <person name="Hutchinson M.I."/>
            <person name="Powell A.J."/>
            <person name="Barry K."/>
            <person name="Miller A.N."/>
            <person name="Grigoriev I.V."/>
            <person name="Debuchy R."/>
            <person name="Gladieux P."/>
            <person name="Hiltunen Thoren M."/>
            <person name="Johannesson H."/>
        </authorList>
    </citation>
    <scope>NUCLEOTIDE SEQUENCE [LARGE SCALE GENOMIC DNA]</scope>
    <source>
        <strain evidence="3">CBS 340.73</strain>
    </source>
</reference>